<keyword evidence="17" id="KW-1185">Reference proteome</keyword>
<dbReference type="GO" id="GO:0004674">
    <property type="term" value="F:protein serine/threonine kinase activity"/>
    <property type="evidence" value="ECO:0007669"/>
    <property type="project" value="UniProtKB-KW"/>
</dbReference>
<comment type="catalytic activity">
    <reaction evidence="12">
        <text>L-seryl-[protein] + ATP = O-phospho-L-seryl-[protein] + ADP + H(+)</text>
        <dbReference type="Rhea" id="RHEA:17989"/>
        <dbReference type="Rhea" id="RHEA-COMP:9863"/>
        <dbReference type="Rhea" id="RHEA-COMP:11604"/>
        <dbReference type="ChEBI" id="CHEBI:15378"/>
        <dbReference type="ChEBI" id="CHEBI:29999"/>
        <dbReference type="ChEBI" id="CHEBI:30616"/>
        <dbReference type="ChEBI" id="CHEBI:83421"/>
        <dbReference type="ChEBI" id="CHEBI:456216"/>
        <dbReference type="EC" id="2.7.11.1"/>
    </reaction>
</comment>
<keyword evidence="6" id="KW-0808">Transferase</keyword>
<comment type="subunit">
    <text evidence="13">Interacts with ABP1, which is required for proper actin patch localization.</text>
</comment>
<dbReference type="OrthoDB" id="2018507at2759"/>
<dbReference type="Proteomes" id="UP000191024">
    <property type="component" value="Chromosome E"/>
</dbReference>
<keyword evidence="4" id="KW-0723">Serine/threonine-protein kinase</keyword>
<reference evidence="16 17" key="1">
    <citation type="submission" date="2016-03" db="EMBL/GenBank/DDBJ databases">
        <authorList>
            <person name="Devillers H."/>
        </authorList>
    </citation>
    <scope>NUCLEOTIDE SEQUENCE [LARGE SCALE GENOMIC DNA]</scope>
    <source>
        <strain evidence="16">CBS 11717</strain>
    </source>
</reference>
<comment type="catalytic activity">
    <reaction evidence="11">
        <text>L-threonyl-[protein] + ATP = O-phospho-L-threonyl-[protein] + ADP + H(+)</text>
        <dbReference type="Rhea" id="RHEA:46608"/>
        <dbReference type="Rhea" id="RHEA-COMP:11060"/>
        <dbReference type="Rhea" id="RHEA-COMP:11605"/>
        <dbReference type="ChEBI" id="CHEBI:15378"/>
        <dbReference type="ChEBI" id="CHEBI:30013"/>
        <dbReference type="ChEBI" id="CHEBI:30616"/>
        <dbReference type="ChEBI" id="CHEBI:61977"/>
        <dbReference type="ChEBI" id="CHEBI:456216"/>
        <dbReference type="EC" id="2.7.11.1"/>
    </reaction>
</comment>
<evidence type="ECO:0000256" key="12">
    <source>
        <dbReference type="ARBA" id="ARBA00048679"/>
    </source>
</evidence>
<keyword evidence="9" id="KW-0067">ATP-binding</keyword>
<organism evidence="16 17">
    <name type="scientific">Lachancea mirantina</name>
    <dbReference type="NCBI Taxonomy" id="1230905"/>
    <lineage>
        <taxon>Eukaryota</taxon>
        <taxon>Fungi</taxon>
        <taxon>Dikarya</taxon>
        <taxon>Ascomycota</taxon>
        <taxon>Saccharomycotina</taxon>
        <taxon>Saccharomycetes</taxon>
        <taxon>Saccharomycetales</taxon>
        <taxon>Saccharomycetaceae</taxon>
        <taxon>Lachancea</taxon>
    </lineage>
</organism>
<feature type="region of interest" description="Disordered" evidence="14">
    <location>
        <begin position="322"/>
        <end position="367"/>
    </location>
</feature>
<gene>
    <name evidence="16" type="ORF">LAMI_0E03972G</name>
</gene>
<dbReference type="InterPro" id="IPR008271">
    <property type="entry name" value="Ser/Thr_kinase_AS"/>
</dbReference>
<dbReference type="EC" id="2.7.11.1" evidence="2"/>
<dbReference type="PROSITE" id="PS00108">
    <property type="entry name" value="PROTEIN_KINASE_ST"/>
    <property type="match status" value="1"/>
</dbReference>
<evidence type="ECO:0000256" key="9">
    <source>
        <dbReference type="ARBA" id="ARBA00022840"/>
    </source>
</evidence>
<evidence type="ECO:0000256" key="4">
    <source>
        <dbReference type="ARBA" id="ARBA00022527"/>
    </source>
</evidence>
<dbReference type="SMART" id="SM00220">
    <property type="entry name" value="S_TKc"/>
    <property type="match status" value="1"/>
</dbReference>
<feature type="region of interest" description="Disordered" evidence="14">
    <location>
        <begin position="729"/>
        <end position="788"/>
    </location>
</feature>
<evidence type="ECO:0000256" key="13">
    <source>
        <dbReference type="ARBA" id="ARBA00065090"/>
    </source>
</evidence>
<proteinExistence type="predicted"/>
<feature type="compositionally biased region" description="Low complexity" evidence="14">
    <location>
        <begin position="506"/>
        <end position="528"/>
    </location>
</feature>
<keyword evidence="5" id="KW-0597">Phosphoprotein</keyword>
<keyword evidence="10" id="KW-0206">Cytoskeleton</keyword>
<dbReference type="STRING" id="1230905.A0A1G4JK53"/>
<evidence type="ECO:0000256" key="3">
    <source>
        <dbReference type="ARBA" id="ARBA00022490"/>
    </source>
</evidence>
<evidence type="ECO:0000256" key="8">
    <source>
        <dbReference type="ARBA" id="ARBA00022777"/>
    </source>
</evidence>
<evidence type="ECO:0000259" key="15">
    <source>
        <dbReference type="PROSITE" id="PS50011"/>
    </source>
</evidence>
<evidence type="ECO:0000256" key="2">
    <source>
        <dbReference type="ARBA" id="ARBA00012513"/>
    </source>
</evidence>
<feature type="compositionally biased region" description="Low complexity" evidence="14">
    <location>
        <begin position="590"/>
        <end position="604"/>
    </location>
</feature>
<feature type="compositionally biased region" description="Polar residues" evidence="14">
    <location>
        <begin position="334"/>
        <end position="350"/>
    </location>
</feature>
<protein>
    <recommendedName>
        <fullName evidence="2">non-specific serine/threonine protein kinase</fullName>
        <ecNumber evidence="2">2.7.11.1</ecNumber>
    </recommendedName>
</protein>
<dbReference type="PANTHER" id="PTHR22967:SF57">
    <property type="entry name" value="AUXILIN, ISOFORM A-RELATED"/>
    <property type="match status" value="1"/>
</dbReference>
<evidence type="ECO:0000256" key="7">
    <source>
        <dbReference type="ARBA" id="ARBA00022741"/>
    </source>
</evidence>
<dbReference type="InterPro" id="IPR000719">
    <property type="entry name" value="Prot_kinase_dom"/>
</dbReference>
<evidence type="ECO:0000256" key="10">
    <source>
        <dbReference type="ARBA" id="ARBA00023212"/>
    </source>
</evidence>
<evidence type="ECO:0000256" key="6">
    <source>
        <dbReference type="ARBA" id="ARBA00022679"/>
    </source>
</evidence>
<feature type="region of interest" description="Disordered" evidence="14">
    <location>
        <begin position="543"/>
        <end position="623"/>
    </location>
</feature>
<feature type="compositionally biased region" description="Low complexity" evidence="14">
    <location>
        <begin position="564"/>
        <end position="576"/>
    </location>
</feature>
<dbReference type="GO" id="GO:0030479">
    <property type="term" value="C:actin cortical patch"/>
    <property type="evidence" value="ECO:0007669"/>
    <property type="project" value="UniProtKB-SubCell"/>
</dbReference>
<keyword evidence="3" id="KW-0963">Cytoplasm</keyword>
<feature type="compositionally biased region" description="Basic residues" evidence="14">
    <location>
        <begin position="739"/>
        <end position="758"/>
    </location>
</feature>
<dbReference type="InterPro" id="IPR011009">
    <property type="entry name" value="Kinase-like_dom_sf"/>
</dbReference>
<dbReference type="PANTHER" id="PTHR22967">
    <property type="entry name" value="SERINE/THREONINE PROTEIN KINASE"/>
    <property type="match status" value="1"/>
</dbReference>
<accession>A0A1G4JK53</accession>
<name>A0A1G4JK53_9SACH</name>
<dbReference type="GO" id="GO:2000369">
    <property type="term" value="P:regulation of clathrin-dependent endocytosis"/>
    <property type="evidence" value="ECO:0007669"/>
    <property type="project" value="UniProtKB-ARBA"/>
</dbReference>
<dbReference type="Pfam" id="PF00069">
    <property type="entry name" value="Pkinase"/>
    <property type="match status" value="1"/>
</dbReference>
<dbReference type="AlphaFoldDB" id="A0A1G4JK53"/>
<evidence type="ECO:0000256" key="5">
    <source>
        <dbReference type="ARBA" id="ARBA00022553"/>
    </source>
</evidence>
<evidence type="ECO:0000256" key="1">
    <source>
        <dbReference type="ARBA" id="ARBA00004134"/>
    </source>
</evidence>
<comment type="subcellular location">
    <subcellularLocation>
        <location evidence="1">Cytoplasm</location>
        <location evidence="1">Cytoskeleton</location>
        <location evidence="1">Actin patch</location>
    </subcellularLocation>
</comment>
<keyword evidence="7" id="KW-0547">Nucleotide-binding</keyword>
<dbReference type="GO" id="GO:0005524">
    <property type="term" value="F:ATP binding"/>
    <property type="evidence" value="ECO:0007669"/>
    <property type="project" value="UniProtKB-KW"/>
</dbReference>
<feature type="region of interest" description="Disordered" evidence="14">
    <location>
        <begin position="506"/>
        <end position="531"/>
    </location>
</feature>
<dbReference type="GO" id="GO:0007015">
    <property type="term" value="P:actin filament organization"/>
    <property type="evidence" value="ECO:0007669"/>
    <property type="project" value="TreeGrafter"/>
</dbReference>
<dbReference type="EMBL" id="LT598465">
    <property type="protein sequence ID" value="SCU90887.1"/>
    <property type="molecule type" value="Genomic_DNA"/>
</dbReference>
<dbReference type="GO" id="GO:0000147">
    <property type="term" value="P:actin cortical patch assembly"/>
    <property type="evidence" value="ECO:0007669"/>
    <property type="project" value="TreeGrafter"/>
</dbReference>
<feature type="domain" description="Protein kinase" evidence="15">
    <location>
        <begin position="22"/>
        <end position="311"/>
    </location>
</feature>
<dbReference type="CDD" id="cd14037">
    <property type="entry name" value="STKc_NAK_like"/>
    <property type="match status" value="1"/>
</dbReference>
<dbReference type="SUPFAM" id="SSF56112">
    <property type="entry name" value="Protein kinase-like (PK-like)"/>
    <property type="match status" value="1"/>
</dbReference>
<evidence type="ECO:0000313" key="16">
    <source>
        <dbReference type="EMBL" id="SCU90887.1"/>
    </source>
</evidence>
<keyword evidence="8" id="KW-0418">Kinase</keyword>
<evidence type="ECO:0000313" key="17">
    <source>
        <dbReference type="Proteomes" id="UP000191024"/>
    </source>
</evidence>
<dbReference type="Gene3D" id="1.10.510.10">
    <property type="entry name" value="Transferase(Phosphotransferase) domain 1"/>
    <property type="match status" value="1"/>
</dbReference>
<dbReference type="FunFam" id="1.10.510.10:FF:000441">
    <property type="entry name" value="Serine/threonine protein kinase"/>
    <property type="match status" value="1"/>
</dbReference>
<sequence length="808" mass="89810">MSPPMPDLYAPGTRLTVGSHQAQVIKYLTSGGFAHIYTAQIIPQNTNESPRIACLKRVLVPDKQNLNTLRAEVDAMKLLRNEKHVVSYIDSHASKSGHNDGTYEVFLLMEYCARGGLIDFMNTRLRDRLQEHEVLKIMSHVCQGIAAMHALEPPLIHRDIKIENVLISEDDIFKVCDFGSVCGIIRPPKTQQELQYVQHDILKNTTAQYRAPEMIDLYRGFAVNEKSDIWALGIFLYKLCYYTTPFEKTGEVAILHSKFQFLAFPQYSDRMKNLISAMLREDPTNRPNICQVLEEISRMQGVACPIRNFYLVRSMHHYSPPEEIQQQNGYQQQMAMHNSTSQPQLASVPRSTPPASQPNGSLPLRPTKSFTAVPAVMSSISGAPSLPYQGSQLPLSLPAHVHTIANANFDPFQANKNSFLSVAYSQSQKADHHMQPRAQTFNTSYSTNLEPIEPTNSQGVIHAVDLPSIRASNSSTRASPPNYVDSGTQTLDEDVFLRRSASGAISQQSLDSSSSVESLEPQSSGSSLRKTFGKKLKRILTGEGRSVSPIKSRHNTGDSVKSAFSSLRRGLSSGSFTGDPSSRKASNEPSRSLSLSKYRVSSSESIEEEPLTSEALRSIPRREQKNPSIVEDLDRLELENDTEAREYYRSQAKMHITSNKASKDSIQQRVKDLLNSSQTTPLKKTAEGYGKYTISALEGIARQSTNETLVSLSGNSDLSTPKVLSPIVRRPAAVESPLKTKKRTSAKKKPAKPHKPQHLRPNPPKKPAHLRGGLVVKTEQSAVSSDLHADLSYEDLEKDFKRRYPSAV</sequence>
<evidence type="ECO:0000256" key="14">
    <source>
        <dbReference type="SAM" id="MobiDB-lite"/>
    </source>
</evidence>
<evidence type="ECO:0000256" key="11">
    <source>
        <dbReference type="ARBA" id="ARBA00047899"/>
    </source>
</evidence>
<dbReference type="PROSITE" id="PS50011">
    <property type="entry name" value="PROTEIN_KINASE_DOM"/>
    <property type="match status" value="1"/>
</dbReference>